<dbReference type="Proteomes" id="UP000186400">
    <property type="component" value="Unassembled WGS sequence"/>
</dbReference>
<dbReference type="AlphaFoldDB" id="A0A1N6XFT7"/>
<reference evidence="1 2" key="1">
    <citation type="submission" date="2017-01" db="EMBL/GenBank/DDBJ databases">
        <authorList>
            <person name="Mah S.A."/>
            <person name="Swanson W.J."/>
            <person name="Moy G.W."/>
            <person name="Vacquier V.D."/>
        </authorList>
    </citation>
    <scope>NUCLEOTIDE SEQUENCE [LARGE SCALE GENOMIC DNA]</scope>
    <source>
        <strain evidence="1 2">ASpG1</strain>
    </source>
</reference>
<accession>A0A1N6XFT7</accession>
<gene>
    <name evidence="1" type="ORF">SAMN05920897_1242</name>
</gene>
<evidence type="ECO:0000313" key="1">
    <source>
        <dbReference type="EMBL" id="SIR01119.1"/>
    </source>
</evidence>
<dbReference type="EMBL" id="FTMS01000024">
    <property type="protein sequence ID" value="SIR01119.1"/>
    <property type="molecule type" value="Genomic_DNA"/>
</dbReference>
<proteinExistence type="predicted"/>
<protein>
    <submittedName>
        <fullName evidence="1">Uncharacterized protein</fullName>
    </submittedName>
</protein>
<keyword evidence="2" id="KW-1185">Reference proteome</keyword>
<sequence length="433" mass="50221">MSDDRELAVSEENEITKLVTKKVSEIRPELQDNPYIEEAVRVLQVEGYRSAIGNIWNAVVDDLRNKIIHRSLPLFNKEMKSTIGRECNTYDDFQNHVNDDNLITGAYKIGVIGWEAQKVLKHSKETRHIFDGHPRSSNPSLIKVLGMLEDCIKYVLKEEYPLEIINIDEYIELMDSSDYDRNSMAIENSLGDLPDIYKDEMIHRFLTSYVDANCSTVLRSSIEFCAPILWKVLTKSTKNKVVKRVDAEIGRGNSTNIEYAFQFVEIVNAQSLLSLLSRKYKIEPLIKELEENVDNWEVENRCVKELSRYSSIIPSELLNRYVNALTQTYVGTIGHSLQFSRTDFYADGAALYIPDMFQYFDDSACDSFLESIRNNRTLRSRIEHPRKMRRLRSLGNVLIDRVSQNYHDKKILEALVDEEKEEDFIKMVKKKTT</sequence>
<dbReference type="OrthoDB" id="1102561at2"/>
<evidence type="ECO:0000313" key="2">
    <source>
        <dbReference type="Proteomes" id="UP000186400"/>
    </source>
</evidence>
<organism evidence="1 2">
    <name type="scientific">Alkalispirochaeta americana</name>
    <dbReference type="NCBI Taxonomy" id="159291"/>
    <lineage>
        <taxon>Bacteria</taxon>
        <taxon>Pseudomonadati</taxon>
        <taxon>Spirochaetota</taxon>
        <taxon>Spirochaetia</taxon>
        <taxon>Spirochaetales</taxon>
        <taxon>Spirochaetaceae</taxon>
        <taxon>Alkalispirochaeta</taxon>
    </lineage>
</organism>
<name>A0A1N6XFT7_9SPIO</name>
<dbReference type="RefSeq" id="WP_076489866.1">
    <property type="nucleotide sequence ID" value="NZ_FTMS01000024.1"/>
</dbReference>